<dbReference type="GO" id="GO:0016491">
    <property type="term" value="F:oxidoreductase activity"/>
    <property type="evidence" value="ECO:0007669"/>
    <property type="project" value="InterPro"/>
</dbReference>
<organism evidence="4 5">
    <name type="scientific">Kineothrix alysoides</name>
    <dbReference type="NCBI Taxonomy" id="1469948"/>
    <lineage>
        <taxon>Bacteria</taxon>
        <taxon>Bacillati</taxon>
        <taxon>Bacillota</taxon>
        <taxon>Clostridia</taxon>
        <taxon>Lachnospirales</taxon>
        <taxon>Lachnospiraceae</taxon>
        <taxon>Kineothrix</taxon>
    </lineage>
</organism>
<evidence type="ECO:0000313" key="5">
    <source>
        <dbReference type="Proteomes" id="UP000295718"/>
    </source>
</evidence>
<comment type="caution">
    <text evidence="4">The sequence shown here is derived from an EMBL/GenBank/DDBJ whole genome shotgun (WGS) entry which is preliminary data.</text>
</comment>
<feature type="domain" description="NADPH-dependent FMN reductase-like" evidence="3">
    <location>
        <begin position="4"/>
        <end position="146"/>
    </location>
</feature>
<evidence type="ECO:0000256" key="1">
    <source>
        <dbReference type="ARBA" id="ARBA00022630"/>
    </source>
</evidence>
<dbReference type="Pfam" id="PF03358">
    <property type="entry name" value="FMN_red"/>
    <property type="match status" value="1"/>
</dbReference>
<dbReference type="STRING" id="1469948.GCA_000732725_02037"/>
<evidence type="ECO:0000313" key="4">
    <source>
        <dbReference type="EMBL" id="TCL57534.1"/>
    </source>
</evidence>
<reference evidence="4 5" key="1">
    <citation type="submission" date="2019-03" db="EMBL/GenBank/DDBJ databases">
        <title>Genomic Encyclopedia of Type Strains, Phase IV (KMG-IV): sequencing the most valuable type-strain genomes for metagenomic binning, comparative biology and taxonomic classification.</title>
        <authorList>
            <person name="Goeker M."/>
        </authorList>
    </citation>
    <scope>NUCLEOTIDE SEQUENCE [LARGE SCALE GENOMIC DNA]</scope>
    <source>
        <strain evidence="4 5">DSM 100556</strain>
    </source>
</reference>
<dbReference type="PANTHER" id="PTHR43278:SF4">
    <property type="entry name" value="NAD(P)H-DEPENDENT FMN-CONTAINING OXIDOREDUCTASE YWQN-RELATED"/>
    <property type="match status" value="1"/>
</dbReference>
<proteinExistence type="predicted"/>
<accession>A0A4R1QY32</accession>
<dbReference type="EMBL" id="SLUO01000008">
    <property type="protein sequence ID" value="TCL57534.1"/>
    <property type="molecule type" value="Genomic_DNA"/>
</dbReference>
<dbReference type="AlphaFoldDB" id="A0A4R1QY32"/>
<dbReference type="Gene3D" id="3.40.50.360">
    <property type="match status" value="1"/>
</dbReference>
<keyword evidence="1" id="KW-0285">Flavoprotein</keyword>
<dbReference type="InterPro" id="IPR051796">
    <property type="entry name" value="ISF_SsuE-like"/>
</dbReference>
<name>A0A4R1QY32_9FIRM</name>
<dbReference type="RefSeq" id="WP_051869388.1">
    <property type="nucleotide sequence ID" value="NZ_JPNB01000001.1"/>
</dbReference>
<dbReference type="InterPro" id="IPR005025">
    <property type="entry name" value="FMN_Rdtase-like_dom"/>
</dbReference>
<sequence length="246" mass="28274">MKKKVIAIHASSRKKNTYHLLENLKEELAAYDIDVEILCLSELDIGRCVGCEACLRSGTCHLKDDVDAVMRRIPEYDGIILSSPVYMNNVSGMLKTFLDRTCRWVHRPELTGIPVLFVASTAGSGLRHTLNYLEDAALQWGAIPAGKIGRSAGSRAKRLEKKEYIRFVEYLNMDMHRYKPGMKELITFEIKKILAEKVLTRDKEYWVEKQWLNKHYYFEASIDPVKKAAASFFYRFLSGKIKSVEE</sequence>
<keyword evidence="2" id="KW-0288">FMN</keyword>
<evidence type="ECO:0000256" key="2">
    <source>
        <dbReference type="ARBA" id="ARBA00022643"/>
    </source>
</evidence>
<dbReference type="Proteomes" id="UP000295718">
    <property type="component" value="Unassembled WGS sequence"/>
</dbReference>
<evidence type="ECO:0000259" key="3">
    <source>
        <dbReference type="Pfam" id="PF03358"/>
    </source>
</evidence>
<protein>
    <submittedName>
        <fullName evidence="4">Multimeric flavodoxin WrbA</fullName>
    </submittedName>
</protein>
<dbReference type="PANTHER" id="PTHR43278">
    <property type="entry name" value="NAD(P)H-DEPENDENT FMN-CONTAINING OXIDOREDUCTASE YWQN-RELATED"/>
    <property type="match status" value="1"/>
</dbReference>
<keyword evidence="5" id="KW-1185">Reference proteome</keyword>
<dbReference type="InterPro" id="IPR029039">
    <property type="entry name" value="Flavoprotein-like_sf"/>
</dbReference>
<dbReference type="SUPFAM" id="SSF52218">
    <property type="entry name" value="Flavoproteins"/>
    <property type="match status" value="1"/>
</dbReference>
<gene>
    <name evidence="4" type="ORF">EDD76_10869</name>
</gene>